<dbReference type="Gene3D" id="3.40.50.720">
    <property type="entry name" value="NAD(P)-binding Rossmann-like Domain"/>
    <property type="match status" value="1"/>
</dbReference>
<keyword evidence="4" id="KW-1185">Reference proteome</keyword>
<dbReference type="PANTHER" id="PTHR42760">
    <property type="entry name" value="SHORT-CHAIN DEHYDROGENASES/REDUCTASES FAMILY MEMBER"/>
    <property type="match status" value="1"/>
</dbReference>
<dbReference type="PRINTS" id="PR00081">
    <property type="entry name" value="GDHRDH"/>
</dbReference>
<dbReference type="SUPFAM" id="SSF51735">
    <property type="entry name" value="NAD(P)-binding Rossmann-fold domains"/>
    <property type="match status" value="1"/>
</dbReference>
<dbReference type="PRINTS" id="PR00080">
    <property type="entry name" value="SDRFAMILY"/>
</dbReference>
<dbReference type="CDD" id="cd05233">
    <property type="entry name" value="SDR_c"/>
    <property type="match status" value="1"/>
</dbReference>
<dbReference type="EMBL" id="UWPJ01000014">
    <property type="protein sequence ID" value="VCU69407.1"/>
    <property type="molecule type" value="Genomic_DNA"/>
</dbReference>
<evidence type="ECO:0000313" key="3">
    <source>
        <dbReference type="EMBL" id="VCU69407.1"/>
    </source>
</evidence>
<sequence length="278" mass="29208">MTAEYTESLRDRVILVTGGTRGLGREMALALVEAGARVAITGAGPSDAMHETVARAQASVGAGRMFAVAADVTRYEDCARAVAEVCDRFGALHVLINNAGIGMRIVSETFNVEPARFWKTDPGAWRAIVDTNVNGTFNMSRAAAPLMIEQKFGKIINISTSDVTMVRSGYSPYGPSKAAVEAASRAWSQDLAGTGVDVNVYLPGGAADTEFMPGGKAADGGQLLPAAVMRRGILWLCSDASNGQTGGRYVARLWNESLPAEQAAAGARAPRVDKPAIM</sequence>
<dbReference type="Pfam" id="PF00106">
    <property type="entry name" value="adh_short"/>
    <property type="match status" value="1"/>
</dbReference>
<dbReference type="PANTHER" id="PTHR42760:SF40">
    <property type="entry name" value="3-OXOACYL-[ACYL-CARRIER-PROTEIN] REDUCTASE, CHLOROPLASTIC"/>
    <property type="match status" value="1"/>
</dbReference>
<keyword evidence="3" id="KW-0560">Oxidoreductase</keyword>
<proteinExistence type="inferred from homology"/>
<dbReference type="AlphaFoldDB" id="A0A3P4AZD6"/>
<organism evidence="3 4">
    <name type="scientific">Pigmentiphaga humi</name>
    <dbReference type="NCBI Taxonomy" id="2478468"/>
    <lineage>
        <taxon>Bacteria</taxon>
        <taxon>Pseudomonadati</taxon>
        <taxon>Pseudomonadota</taxon>
        <taxon>Betaproteobacteria</taxon>
        <taxon>Burkholderiales</taxon>
        <taxon>Alcaligenaceae</taxon>
        <taxon>Pigmentiphaga</taxon>
    </lineage>
</organism>
<comment type="similarity">
    <text evidence="1 2">Belongs to the short-chain dehydrogenases/reductases (SDR) family.</text>
</comment>
<evidence type="ECO:0000256" key="1">
    <source>
        <dbReference type="ARBA" id="ARBA00006484"/>
    </source>
</evidence>
<dbReference type="OrthoDB" id="9810734at2"/>
<gene>
    <name evidence="3" type="primary">fabG_7</name>
    <name evidence="3" type="ORF">PIGHUM_01469</name>
</gene>
<accession>A0A3P4AZD6</accession>
<dbReference type="InterPro" id="IPR002347">
    <property type="entry name" value="SDR_fam"/>
</dbReference>
<reference evidence="3 4" key="1">
    <citation type="submission" date="2018-10" db="EMBL/GenBank/DDBJ databases">
        <authorList>
            <person name="Criscuolo A."/>
        </authorList>
    </citation>
    <scope>NUCLEOTIDE SEQUENCE [LARGE SCALE GENOMIC DNA]</scope>
    <source>
        <strain evidence="3">DnA1</strain>
    </source>
</reference>
<name>A0A3P4AZD6_9BURK</name>
<dbReference type="EC" id="1.1.1.100" evidence="3"/>
<evidence type="ECO:0000256" key="2">
    <source>
        <dbReference type="RuleBase" id="RU000363"/>
    </source>
</evidence>
<dbReference type="GO" id="GO:0004316">
    <property type="term" value="F:3-oxoacyl-[acyl-carrier-protein] reductase (NADPH) activity"/>
    <property type="evidence" value="ECO:0007669"/>
    <property type="project" value="UniProtKB-EC"/>
</dbReference>
<protein>
    <submittedName>
        <fullName evidence="3">3-oxoacyl-[acyl-carrier-protein] reductase FabG</fullName>
        <ecNumber evidence="3">1.1.1.100</ecNumber>
    </submittedName>
</protein>
<dbReference type="RefSeq" id="WP_124078762.1">
    <property type="nucleotide sequence ID" value="NZ_UWPJ01000014.1"/>
</dbReference>
<evidence type="ECO:0000313" key="4">
    <source>
        <dbReference type="Proteomes" id="UP000277294"/>
    </source>
</evidence>
<dbReference type="GO" id="GO:0030497">
    <property type="term" value="P:fatty acid elongation"/>
    <property type="evidence" value="ECO:0007669"/>
    <property type="project" value="TreeGrafter"/>
</dbReference>
<dbReference type="InterPro" id="IPR036291">
    <property type="entry name" value="NAD(P)-bd_dom_sf"/>
</dbReference>
<dbReference type="Proteomes" id="UP000277294">
    <property type="component" value="Unassembled WGS sequence"/>
</dbReference>